<dbReference type="SUPFAM" id="SSF81631">
    <property type="entry name" value="PAP/OAS1 substrate-binding domain"/>
    <property type="match status" value="1"/>
</dbReference>
<gene>
    <name evidence="3" type="ORF">WN944_022973</name>
</gene>
<keyword evidence="4" id="KW-1185">Reference proteome</keyword>
<dbReference type="PANTHER" id="PTHR45979:SF2">
    <property type="entry name" value="PAP_OAS1 SUBSTRATE-BINDING DOMAIN SUPERFAMILY"/>
    <property type="match status" value="1"/>
</dbReference>
<reference evidence="3 4" key="1">
    <citation type="submission" date="2024-05" db="EMBL/GenBank/DDBJ databases">
        <title>Haplotype-resolved chromosome-level genome assembly of Huyou (Citrus changshanensis).</title>
        <authorList>
            <person name="Miao C."/>
            <person name="Chen W."/>
            <person name="Wu Y."/>
            <person name="Wang L."/>
            <person name="Zhao S."/>
            <person name="Grierson D."/>
            <person name="Xu C."/>
            <person name="Chen K."/>
        </authorList>
    </citation>
    <scope>NUCLEOTIDE SEQUENCE [LARGE SCALE GENOMIC DNA]</scope>
    <source>
        <strain evidence="3">01-14</strain>
        <tissue evidence="3">Leaf</tissue>
    </source>
</reference>
<evidence type="ECO:0000256" key="1">
    <source>
        <dbReference type="SAM" id="MobiDB-lite"/>
    </source>
</evidence>
<dbReference type="PANTHER" id="PTHR45979">
    <property type="entry name" value="PAP/OAS1 SUBSTRATE-BINDING DOMAIN SUPERFAMILY"/>
    <property type="match status" value="1"/>
</dbReference>
<dbReference type="InterPro" id="IPR058920">
    <property type="entry name" value="PAP-OAS1-bd-rel"/>
</dbReference>
<dbReference type="InterPro" id="IPR058921">
    <property type="entry name" value="PAP/OAS1-rel"/>
</dbReference>
<proteinExistence type="predicted"/>
<evidence type="ECO:0000259" key="2">
    <source>
        <dbReference type="Pfam" id="PF26180"/>
    </source>
</evidence>
<dbReference type="Pfam" id="PF26180">
    <property type="entry name" value="PAP-OAS1"/>
    <property type="match status" value="1"/>
</dbReference>
<feature type="domain" description="PAP/OAS1 substrate-binding-related" evidence="2">
    <location>
        <begin position="60"/>
        <end position="132"/>
    </location>
</feature>
<dbReference type="Proteomes" id="UP001428341">
    <property type="component" value="Unassembled WGS sequence"/>
</dbReference>
<comment type="caution">
    <text evidence="3">The sequence shown here is derived from an EMBL/GenBank/DDBJ whole genome shotgun (WGS) entry which is preliminary data.</text>
</comment>
<sequence length="227" mass="25303">MLLNDLVWHICSCLSLSTPNIEDTLFSDVYAVLKGKANNKSTQYEVKDVHCINAEVDGIIGKDHLFKRNIILIKAWCYYESRILGAHHGLISAYALETLVLYIFNLYHSTLDGLLALFVNTLDRHGNECWTDVSDFALAAGTGSAFCLALTRQIETCHVDSNDKTGDLRNKQKRHPLKVASSRSMHKLNCTSDRDVVTRTNSARDVKVGAPGILSSRNRDDLSSCFP</sequence>
<organism evidence="3 4">
    <name type="scientific">Citrus x changshan-huyou</name>
    <dbReference type="NCBI Taxonomy" id="2935761"/>
    <lineage>
        <taxon>Eukaryota</taxon>
        <taxon>Viridiplantae</taxon>
        <taxon>Streptophyta</taxon>
        <taxon>Embryophyta</taxon>
        <taxon>Tracheophyta</taxon>
        <taxon>Spermatophyta</taxon>
        <taxon>Magnoliopsida</taxon>
        <taxon>eudicotyledons</taxon>
        <taxon>Gunneridae</taxon>
        <taxon>Pentapetalae</taxon>
        <taxon>rosids</taxon>
        <taxon>malvids</taxon>
        <taxon>Sapindales</taxon>
        <taxon>Rutaceae</taxon>
        <taxon>Aurantioideae</taxon>
        <taxon>Citrus</taxon>
    </lineage>
</organism>
<evidence type="ECO:0000313" key="3">
    <source>
        <dbReference type="EMBL" id="KAK9230006.1"/>
    </source>
</evidence>
<dbReference type="Gene3D" id="1.10.1410.10">
    <property type="match status" value="1"/>
</dbReference>
<feature type="region of interest" description="Disordered" evidence="1">
    <location>
        <begin position="165"/>
        <end position="185"/>
    </location>
</feature>
<accession>A0AAP0N221</accession>
<dbReference type="AlphaFoldDB" id="A0AAP0N221"/>
<evidence type="ECO:0000313" key="4">
    <source>
        <dbReference type="Proteomes" id="UP001428341"/>
    </source>
</evidence>
<name>A0AAP0N221_9ROSI</name>
<dbReference type="EMBL" id="JBCGBO010000001">
    <property type="protein sequence ID" value="KAK9230006.1"/>
    <property type="molecule type" value="Genomic_DNA"/>
</dbReference>
<protein>
    <recommendedName>
        <fullName evidence="2">PAP/OAS1 substrate-binding-related domain-containing protein</fullName>
    </recommendedName>
</protein>